<feature type="compositionally biased region" description="Polar residues" evidence="4">
    <location>
        <begin position="261"/>
        <end position="278"/>
    </location>
</feature>
<keyword evidence="5" id="KW-0732">Signal</keyword>
<keyword evidence="2" id="KW-0677">Repeat</keyword>
<accession>A0A396H0U1</accession>
<evidence type="ECO:0000256" key="4">
    <source>
        <dbReference type="SAM" id="MobiDB-lite"/>
    </source>
</evidence>
<organism evidence="8">
    <name type="scientific">Medicago truncatula</name>
    <name type="common">Barrel medic</name>
    <name type="synonym">Medicago tribuloides</name>
    <dbReference type="NCBI Taxonomy" id="3880"/>
    <lineage>
        <taxon>Eukaryota</taxon>
        <taxon>Viridiplantae</taxon>
        <taxon>Streptophyta</taxon>
        <taxon>Embryophyta</taxon>
        <taxon>Tracheophyta</taxon>
        <taxon>Spermatophyta</taxon>
        <taxon>Magnoliopsida</taxon>
        <taxon>eudicotyledons</taxon>
        <taxon>Gunneridae</taxon>
        <taxon>Pentapetalae</taxon>
        <taxon>rosids</taxon>
        <taxon>fabids</taxon>
        <taxon>Fabales</taxon>
        <taxon>Fabaceae</taxon>
        <taxon>Papilionoideae</taxon>
        <taxon>50 kb inversion clade</taxon>
        <taxon>NPAAA clade</taxon>
        <taxon>Hologalegina</taxon>
        <taxon>IRL clade</taxon>
        <taxon>Trifolieae</taxon>
        <taxon>Medicago</taxon>
    </lineage>
</organism>
<evidence type="ECO:0000256" key="1">
    <source>
        <dbReference type="ARBA" id="ARBA00022614"/>
    </source>
</evidence>
<feature type="region of interest" description="Disordered" evidence="4">
    <location>
        <begin position="261"/>
        <end position="377"/>
    </location>
</feature>
<gene>
    <name evidence="8" type="ORF">MtrunA17_Chr7g0241481</name>
</gene>
<dbReference type="InterPro" id="IPR032675">
    <property type="entry name" value="LRR_dom_sf"/>
</dbReference>
<evidence type="ECO:0000256" key="5">
    <source>
        <dbReference type="SAM" id="SignalP"/>
    </source>
</evidence>
<feature type="coiled-coil region" evidence="3">
    <location>
        <begin position="796"/>
        <end position="823"/>
    </location>
</feature>
<feature type="domain" description="Leucine-rich repeat-containing N-terminal plant-type" evidence="6">
    <location>
        <begin position="27"/>
        <end position="70"/>
    </location>
</feature>
<dbReference type="Proteomes" id="UP000265566">
    <property type="component" value="Chromosome 7"/>
</dbReference>
<dbReference type="Gramene" id="rna40850">
    <property type="protein sequence ID" value="RHN46368.1"/>
    <property type="gene ID" value="gene40850"/>
</dbReference>
<evidence type="ECO:0000313" key="8">
    <source>
        <dbReference type="EMBL" id="RHN46368.1"/>
    </source>
</evidence>
<sequence>MKMKSLCVFLLVFVLLKVMCCEGCWKQEREALNAMKSNLENPNGDTFDMGNALFWTANTDCCEWEGVACNNITGRVTKLKLQYSYTRSLDYSEFAIFKDLKTLDLSESEISNCTRTHQGLKNLEGLYLSANPFDNAISVVSCLDGLSSLKSLSLADMYSMTSFQDFHTVLETLSSKLLHLEVLDNFLLKWYTWQHIKGKQCQIFSRIPITQCHITNRSKLSLSILLDQKNRFTKNTRTKTENSSEILRDSCTNLHHRIDSTAIQGANSSPEVKNSSTDHGGRRRRQTESAQRKEKKTEPKKQQATRKQATRTQTSNAHASKQHASKQRARKQATRKQAARTQASNKQANTRSNKNVKNAKNTKQQRQAKSHRNRMKKTKCYKFKEVDLVSLRELALKVKSQTGFRLRYGGLLTLLRTDVEEKLVHTLVQFYDPSFRCFTFPDFQLVPTLEAYSNLVGLPIAEKTPFTGPGASLTPLVIAKDLYLKTSDVSNHLITKSHIRGFTSKYLLDQANLGTTRQDTLEAILALLIYGLILFPNLDNFVDMNAIEIFHSKNPVPTLLADTYHAIHDRTLKGRGYILCCISLLYRWFISHLPSSFHDNSENWSYSQRIMALTPDEVVWITPASQAKEIIMGCGDFLNVPLLGTRGGINYNPELAMRQFGFPMKSKPINLATSPEFFFYANAPTGQRKAFMDAWSKVRKKSVKHLGVRSGVAHEAYTQWVIDRAEEIGMPYPAMRYVSSSTPSMPLPLLPATQDMYQEHLAMESREKQVWKARYNQAENLIMTLDGRDEQKTHENLMLKKELAKARRELEEKDELLMRDSKRARGRRDFFARYCDSDSESDDPPTTSYA</sequence>
<evidence type="ECO:0000256" key="3">
    <source>
        <dbReference type="SAM" id="Coils"/>
    </source>
</evidence>
<reference evidence="8" key="1">
    <citation type="journal article" date="2018" name="Nat. Plants">
        <title>Whole-genome landscape of Medicago truncatula symbiotic genes.</title>
        <authorList>
            <person name="Pecrix Y."/>
            <person name="Gamas P."/>
            <person name="Carrere S."/>
        </authorList>
    </citation>
    <scope>NUCLEOTIDE SEQUENCE</scope>
    <source>
        <tissue evidence="8">Leaves</tissue>
    </source>
</reference>
<comment type="caution">
    <text evidence="8">The sequence shown here is derived from an EMBL/GenBank/DDBJ whole genome shotgun (WGS) entry which is preliminary data.</text>
</comment>
<evidence type="ECO:0000259" key="6">
    <source>
        <dbReference type="Pfam" id="PF08263"/>
    </source>
</evidence>
<protein>
    <submittedName>
        <fullName evidence="8">Putative leucine-rich repeat-containing, plant-type, leucine-rich repeat domain, L</fullName>
    </submittedName>
</protein>
<dbReference type="Gene3D" id="3.80.10.10">
    <property type="entry name" value="Ribonuclease Inhibitor"/>
    <property type="match status" value="1"/>
</dbReference>
<proteinExistence type="predicted"/>
<keyword evidence="1" id="KW-0433">Leucine-rich repeat</keyword>
<feature type="compositionally biased region" description="Basic and acidic residues" evidence="4">
    <location>
        <begin position="286"/>
        <end position="301"/>
    </location>
</feature>
<name>A0A396H0U1_MEDTR</name>
<dbReference type="EMBL" id="PSQE01000007">
    <property type="protein sequence ID" value="RHN46368.1"/>
    <property type="molecule type" value="Genomic_DNA"/>
</dbReference>
<feature type="compositionally biased region" description="Basic residues" evidence="4">
    <location>
        <begin position="366"/>
        <end position="377"/>
    </location>
</feature>
<feature type="chain" id="PRO_5017422821" evidence="5">
    <location>
        <begin position="21"/>
        <end position="850"/>
    </location>
</feature>
<dbReference type="InterPro" id="IPR056647">
    <property type="entry name" value="DUF7745"/>
</dbReference>
<dbReference type="Pfam" id="PF24924">
    <property type="entry name" value="DUF7745"/>
    <property type="match status" value="1"/>
</dbReference>
<evidence type="ECO:0000256" key="2">
    <source>
        <dbReference type="ARBA" id="ARBA00022737"/>
    </source>
</evidence>
<feature type="signal peptide" evidence="5">
    <location>
        <begin position="1"/>
        <end position="20"/>
    </location>
</feature>
<dbReference type="PANTHER" id="PTHR48201">
    <property type="entry name" value="PROTEIN, PUTATIVE-RELATED"/>
    <property type="match status" value="1"/>
</dbReference>
<feature type="domain" description="DUF7745" evidence="7">
    <location>
        <begin position="391"/>
        <end position="725"/>
    </location>
</feature>
<feature type="compositionally biased region" description="Low complexity" evidence="4">
    <location>
        <begin position="305"/>
        <end position="314"/>
    </location>
</feature>
<dbReference type="SUPFAM" id="SSF52058">
    <property type="entry name" value="L domain-like"/>
    <property type="match status" value="1"/>
</dbReference>
<dbReference type="PANTHER" id="PTHR48201:SF12">
    <property type="entry name" value="AMINOTRANSFERASE-LIKE PLANT MOBILE DOMAIN-CONTAINING PROTEIN"/>
    <property type="match status" value="1"/>
</dbReference>
<dbReference type="Pfam" id="PF08263">
    <property type="entry name" value="LRRNT_2"/>
    <property type="match status" value="1"/>
</dbReference>
<keyword evidence="3" id="KW-0175">Coiled coil</keyword>
<feature type="compositionally biased region" description="Basic residues" evidence="4">
    <location>
        <begin position="320"/>
        <end position="338"/>
    </location>
</feature>
<feature type="compositionally biased region" description="Polar residues" evidence="4">
    <location>
        <begin position="345"/>
        <end position="365"/>
    </location>
</feature>
<dbReference type="AlphaFoldDB" id="A0A396H0U1"/>
<evidence type="ECO:0000259" key="7">
    <source>
        <dbReference type="Pfam" id="PF24924"/>
    </source>
</evidence>
<dbReference type="InterPro" id="IPR013210">
    <property type="entry name" value="LRR_N_plant-typ"/>
</dbReference>